<dbReference type="Proteomes" id="UP000011547">
    <property type="component" value="Chromosome"/>
</dbReference>
<reference evidence="3 4" key="1">
    <citation type="journal article" date="2013" name="Genome Biol. Evol.">
        <title>Genome evolution and phylogenomic analysis of candidatus kinetoplastibacterium, the betaproteobacterial endosymbionts of strigomonas and angomonas.</title>
        <authorList>
            <person name="Alves J.M."/>
            <person name="Serrano M.G."/>
            <person name="Maia da Silva F."/>
            <person name="Voegtly L.J."/>
            <person name="Matveyev A.V."/>
            <person name="Teixeira M.M."/>
            <person name="Camargo E.P."/>
            <person name="Buck G.A."/>
        </authorList>
    </citation>
    <scope>NUCLEOTIDE SEQUENCE [LARGE SCALE GENOMIC DNA]</scope>
    <source>
        <strain evidence="3 4">TCC079E</strain>
    </source>
</reference>
<evidence type="ECO:0000313" key="3">
    <source>
        <dbReference type="EMBL" id="AGF46592.1"/>
    </source>
</evidence>
<dbReference type="NCBIfam" id="TIGR04430">
    <property type="entry name" value="OM_asym_MlaD"/>
    <property type="match status" value="1"/>
</dbReference>
<name>M1LLF7_9PROT</name>
<dbReference type="PANTHER" id="PTHR33371:SF4">
    <property type="entry name" value="INTERMEMBRANE PHOSPHOLIPID TRANSPORT SYSTEM BINDING PROTEIN MLAD"/>
    <property type="match status" value="1"/>
</dbReference>
<dbReference type="Pfam" id="PF02470">
    <property type="entry name" value="MlaD"/>
    <property type="match status" value="1"/>
</dbReference>
<organism evidence="3 4">
    <name type="scientific">Candidatus Kinetoplastidibacterium desouzai TCC079E</name>
    <dbReference type="NCBI Taxonomy" id="1208919"/>
    <lineage>
        <taxon>Bacteria</taxon>
        <taxon>Pseudomonadati</taxon>
        <taxon>Pseudomonadota</taxon>
        <taxon>Betaproteobacteria</taxon>
        <taxon>Candidatus Kinetoplastidibacterium</taxon>
    </lineage>
</organism>
<dbReference type="InterPro" id="IPR030970">
    <property type="entry name" value="ABC_MlaD"/>
</dbReference>
<dbReference type="PANTHER" id="PTHR33371">
    <property type="entry name" value="INTERMEMBRANE PHOSPHOLIPID TRANSPORT SYSTEM BINDING PROTEIN MLAD-RELATED"/>
    <property type="match status" value="1"/>
</dbReference>
<dbReference type="OrthoDB" id="9788420at2"/>
<protein>
    <submittedName>
        <fullName evidence="3">ABC transport system substrate-binding protein</fullName>
    </submittedName>
</protein>
<dbReference type="GO" id="GO:0005548">
    <property type="term" value="F:phospholipid transporter activity"/>
    <property type="evidence" value="ECO:0007669"/>
    <property type="project" value="TreeGrafter"/>
</dbReference>
<feature type="transmembrane region" description="Helical" evidence="1">
    <location>
        <begin position="6"/>
        <end position="26"/>
    </location>
</feature>
<keyword evidence="1" id="KW-0472">Membrane</keyword>
<dbReference type="RefSeq" id="WP_015396003.1">
    <property type="nucleotide sequence ID" value="NC_020294.1"/>
</dbReference>
<accession>M1LLF7</accession>
<evidence type="ECO:0000256" key="1">
    <source>
        <dbReference type="SAM" id="Phobius"/>
    </source>
</evidence>
<keyword evidence="1" id="KW-0812">Transmembrane</keyword>
<proteinExistence type="predicted"/>
<dbReference type="InterPro" id="IPR052336">
    <property type="entry name" value="MlaD_Phospholipid_Transporter"/>
</dbReference>
<dbReference type="PATRIC" id="fig|1208919.3.peg.30"/>
<gene>
    <name evidence="3" type="ORF">CDSE_0238</name>
</gene>
<dbReference type="GO" id="GO:0005543">
    <property type="term" value="F:phospholipid binding"/>
    <property type="evidence" value="ECO:0007669"/>
    <property type="project" value="TreeGrafter"/>
</dbReference>
<keyword evidence="1" id="KW-1133">Transmembrane helix</keyword>
<evidence type="ECO:0000259" key="2">
    <source>
        <dbReference type="Pfam" id="PF02470"/>
    </source>
</evidence>
<dbReference type="STRING" id="1208919.CDSE_0238"/>
<dbReference type="InterPro" id="IPR003399">
    <property type="entry name" value="Mce/MlaD"/>
</dbReference>
<dbReference type="AlphaFoldDB" id="M1LLF7"/>
<evidence type="ECO:0000313" key="4">
    <source>
        <dbReference type="Proteomes" id="UP000011547"/>
    </source>
</evidence>
<dbReference type="eggNOG" id="COG1463">
    <property type="taxonomic scope" value="Bacteria"/>
</dbReference>
<sequence>MTNSKLELSVGSFVMLGILAFAFLALQASNFNLMSYNSTYNLIASFDDVGGLKTNSPVKSAGITVGRVKKISFNNKTFLADVIISIDKKIVLPVDTSASILTSGILGEQYIALIPGSEENTMLDNNGIIIYTQNALSLETLVGKLFYYFIEKEEAFETKDMIKKNEYFIAH</sequence>
<dbReference type="KEGG" id="kde:CDSE_0238"/>
<keyword evidence="4" id="KW-1185">Reference proteome</keyword>
<feature type="domain" description="Mce/MlaD" evidence="2">
    <location>
        <begin position="39"/>
        <end position="116"/>
    </location>
</feature>
<dbReference type="EMBL" id="CP003803">
    <property type="protein sequence ID" value="AGF46592.1"/>
    <property type="molecule type" value="Genomic_DNA"/>
</dbReference>
<dbReference type="HOGENOM" id="CLU_107027_0_0_4"/>